<reference evidence="16" key="1">
    <citation type="journal article" date="2014" name="Agronomy (Basel)">
        <title>A Draft Genome Sequence for Ensete ventricosum, the Drought-Tolerant Tree Against Hunger.</title>
        <authorList>
            <person name="Harrison J."/>
            <person name="Moore K.A."/>
            <person name="Paszkiewicz K."/>
            <person name="Jones T."/>
            <person name="Grant M."/>
            <person name="Ambacheew D."/>
            <person name="Muzemil S."/>
            <person name="Studholme D.J."/>
        </authorList>
    </citation>
    <scope>NUCLEOTIDE SEQUENCE [LARGE SCALE GENOMIC DNA]</scope>
</reference>
<dbReference type="PANTHER" id="PTHR31201">
    <property type="entry name" value="OS01G0585100 PROTEIN"/>
    <property type="match status" value="1"/>
</dbReference>
<evidence type="ECO:0000256" key="7">
    <source>
        <dbReference type="ARBA" id="ARBA00022989"/>
    </source>
</evidence>
<evidence type="ECO:0000256" key="4">
    <source>
        <dbReference type="ARBA" id="ARBA00022516"/>
    </source>
</evidence>
<sequence length="214" mass="24813">MNYVSGIVFFTIRWWNPETFAAMHPEGRAARVSWPYVEDKSYLWTWLFVVPLIAYTLWQILYFLIVDVLRRQRLLQDPEVMTSYRFEYVFLESLLELSKKAQKANNIWWRLSGLLGDKNRQIMYILLQAVFTVATMALAVPIFMSYKMHVTFQIFKVSAITWNGGSFILDVIPKQAVLREKKKLEMKPIVEEPDGPSADLSTSSHANSGESSGM</sequence>
<evidence type="ECO:0000313" key="16">
    <source>
        <dbReference type="Proteomes" id="UP000287651"/>
    </source>
</evidence>
<evidence type="ECO:0000256" key="13">
    <source>
        <dbReference type="SAM" id="MobiDB-lite"/>
    </source>
</evidence>
<keyword evidence="8" id="KW-0443">Lipid metabolism</keyword>
<evidence type="ECO:0000256" key="3">
    <source>
        <dbReference type="ARBA" id="ARBA00019082"/>
    </source>
</evidence>
<keyword evidence="5" id="KW-0808">Transferase</keyword>
<evidence type="ECO:0000256" key="8">
    <source>
        <dbReference type="ARBA" id="ARBA00023098"/>
    </source>
</evidence>
<feature type="transmembrane region" description="Helical" evidence="14">
    <location>
        <begin position="122"/>
        <end position="144"/>
    </location>
</feature>
<dbReference type="AlphaFoldDB" id="A0A426ZDV7"/>
<keyword evidence="6 14" id="KW-0812">Transmembrane</keyword>
<feature type="region of interest" description="Disordered" evidence="13">
    <location>
        <begin position="188"/>
        <end position="214"/>
    </location>
</feature>
<accession>A0A426ZDV7</accession>
<dbReference type="PANTHER" id="PTHR31201:SF1">
    <property type="entry name" value="GLYCEROPHOSPHOCHOLINE ACYLTRANSFERASE 1"/>
    <property type="match status" value="1"/>
</dbReference>
<gene>
    <name evidence="15" type="ORF">B296_00043587</name>
</gene>
<feature type="transmembrane region" description="Helical" evidence="14">
    <location>
        <begin position="43"/>
        <end position="65"/>
    </location>
</feature>
<evidence type="ECO:0000256" key="10">
    <source>
        <dbReference type="ARBA" id="ARBA00023209"/>
    </source>
</evidence>
<dbReference type="GO" id="GO:0016020">
    <property type="term" value="C:membrane"/>
    <property type="evidence" value="ECO:0007669"/>
    <property type="project" value="UniProtKB-SubCell"/>
</dbReference>
<name>A0A426ZDV7_ENSVE</name>
<keyword evidence="4" id="KW-0444">Lipid biosynthesis</keyword>
<proteinExistence type="inferred from homology"/>
<protein>
    <recommendedName>
        <fullName evidence="3">Glycerophosphocholine acyltransferase 1</fullName>
    </recommendedName>
</protein>
<feature type="compositionally biased region" description="Polar residues" evidence="13">
    <location>
        <begin position="199"/>
        <end position="214"/>
    </location>
</feature>
<comment type="subcellular location">
    <subcellularLocation>
        <location evidence="1">Membrane</location>
        <topology evidence="1">Multi-pass membrane protein</topology>
    </subcellularLocation>
</comment>
<comment type="caution">
    <text evidence="15">The sequence shown here is derived from an EMBL/GenBank/DDBJ whole genome shotgun (WGS) entry which is preliminary data.</text>
</comment>
<keyword evidence="9 14" id="KW-0472">Membrane</keyword>
<keyword evidence="10" id="KW-0594">Phospholipid biosynthesis</keyword>
<dbReference type="Proteomes" id="UP000287651">
    <property type="component" value="Unassembled WGS sequence"/>
</dbReference>
<evidence type="ECO:0000256" key="11">
    <source>
        <dbReference type="ARBA" id="ARBA00023264"/>
    </source>
</evidence>
<keyword evidence="7 14" id="KW-1133">Transmembrane helix</keyword>
<dbReference type="GO" id="GO:0006656">
    <property type="term" value="P:phosphatidylcholine biosynthetic process"/>
    <property type="evidence" value="ECO:0007669"/>
    <property type="project" value="TreeGrafter"/>
</dbReference>
<keyword evidence="11" id="KW-1208">Phospholipid metabolism</keyword>
<keyword evidence="12" id="KW-0012">Acyltransferase</keyword>
<organism evidence="15 16">
    <name type="scientific">Ensete ventricosum</name>
    <name type="common">Abyssinian banana</name>
    <name type="synonym">Musa ensete</name>
    <dbReference type="NCBI Taxonomy" id="4639"/>
    <lineage>
        <taxon>Eukaryota</taxon>
        <taxon>Viridiplantae</taxon>
        <taxon>Streptophyta</taxon>
        <taxon>Embryophyta</taxon>
        <taxon>Tracheophyta</taxon>
        <taxon>Spermatophyta</taxon>
        <taxon>Magnoliopsida</taxon>
        <taxon>Liliopsida</taxon>
        <taxon>Zingiberales</taxon>
        <taxon>Musaceae</taxon>
        <taxon>Ensete</taxon>
    </lineage>
</organism>
<evidence type="ECO:0000256" key="5">
    <source>
        <dbReference type="ARBA" id="ARBA00022679"/>
    </source>
</evidence>
<evidence type="ECO:0000256" key="2">
    <source>
        <dbReference type="ARBA" id="ARBA00006675"/>
    </source>
</evidence>
<evidence type="ECO:0000256" key="12">
    <source>
        <dbReference type="ARBA" id="ARBA00023315"/>
    </source>
</evidence>
<evidence type="ECO:0000313" key="15">
    <source>
        <dbReference type="EMBL" id="RRT62188.1"/>
    </source>
</evidence>
<dbReference type="EMBL" id="AMZH03007088">
    <property type="protein sequence ID" value="RRT62188.1"/>
    <property type="molecule type" value="Genomic_DNA"/>
</dbReference>
<dbReference type="GO" id="GO:0016746">
    <property type="term" value="F:acyltransferase activity"/>
    <property type="evidence" value="ECO:0007669"/>
    <property type="project" value="UniProtKB-KW"/>
</dbReference>
<dbReference type="InterPro" id="IPR021261">
    <property type="entry name" value="GPCAT"/>
</dbReference>
<evidence type="ECO:0000256" key="6">
    <source>
        <dbReference type="ARBA" id="ARBA00022692"/>
    </source>
</evidence>
<evidence type="ECO:0000256" key="9">
    <source>
        <dbReference type="ARBA" id="ARBA00023136"/>
    </source>
</evidence>
<evidence type="ECO:0000256" key="1">
    <source>
        <dbReference type="ARBA" id="ARBA00004141"/>
    </source>
</evidence>
<evidence type="ECO:0000256" key="14">
    <source>
        <dbReference type="SAM" id="Phobius"/>
    </source>
</evidence>
<comment type="similarity">
    <text evidence="2">Belongs to the GPC1 family.</text>
</comment>